<keyword evidence="1" id="KW-0472">Membrane</keyword>
<evidence type="ECO:0000313" key="2">
    <source>
        <dbReference type="EMBL" id="MFC5969906.1"/>
    </source>
</evidence>
<feature type="transmembrane region" description="Helical" evidence="1">
    <location>
        <begin position="139"/>
        <end position="158"/>
    </location>
</feature>
<sequence>MNDSLVVDVNPDGMHTLGVPAEFSASGSFDVRLTNHGEATHVHLKLDDELSANARLDEGHHYVTKDDTQVVHVTIADGARGRGTLEVTTAHGGTTETVSIELGAEPEKPPVEIDESLAEPRARPEERQLDSDGLSTAELVPAVALGGVAVLLAISTFATGGTAAIVLGVLAAASALGAAAYVYSTRTED</sequence>
<dbReference type="EMBL" id="JBHSQH010000001">
    <property type="protein sequence ID" value="MFC5969906.1"/>
    <property type="molecule type" value="Genomic_DNA"/>
</dbReference>
<dbReference type="Pfam" id="PF24368">
    <property type="entry name" value="DUF7524"/>
    <property type="match status" value="1"/>
</dbReference>
<keyword evidence="3" id="KW-1185">Reference proteome</keyword>
<protein>
    <submittedName>
        <fullName evidence="2">Uncharacterized protein</fullName>
    </submittedName>
</protein>
<comment type="caution">
    <text evidence="2">The sequence shown here is derived from an EMBL/GenBank/DDBJ whole genome shotgun (WGS) entry which is preliminary data.</text>
</comment>
<organism evidence="2 3">
    <name type="scientific">Halomarina salina</name>
    <dbReference type="NCBI Taxonomy" id="1872699"/>
    <lineage>
        <taxon>Archaea</taxon>
        <taxon>Methanobacteriati</taxon>
        <taxon>Methanobacteriota</taxon>
        <taxon>Stenosarchaea group</taxon>
        <taxon>Halobacteria</taxon>
        <taxon>Halobacteriales</taxon>
        <taxon>Natronomonadaceae</taxon>
        <taxon>Halomarina</taxon>
    </lineage>
</organism>
<dbReference type="Proteomes" id="UP001596099">
    <property type="component" value="Unassembled WGS sequence"/>
</dbReference>
<name>A0ABD5RHI4_9EURY</name>
<keyword evidence="1" id="KW-1133">Transmembrane helix</keyword>
<evidence type="ECO:0000256" key="1">
    <source>
        <dbReference type="SAM" id="Phobius"/>
    </source>
</evidence>
<dbReference type="InterPro" id="IPR055946">
    <property type="entry name" value="DUF7524"/>
</dbReference>
<keyword evidence="1" id="KW-0812">Transmembrane</keyword>
<proteinExistence type="predicted"/>
<dbReference type="AlphaFoldDB" id="A0ABD5RHI4"/>
<evidence type="ECO:0000313" key="3">
    <source>
        <dbReference type="Proteomes" id="UP001596099"/>
    </source>
</evidence>
<gene>
    <name evidence="2" type="ORF">ACFPYI_01045</name>
</gene>
<feature type="transmembrane region" description="Helical" evidence="1">
    <location>
        <begin position="164"/>
        <end position="183"/>
    </location>
</feature>
<dbReference type="RefSeq" id="WP_247418293.1">
    <property type="nucleotide sequence ID" value="NZ_JALLGW010000001.1"/>
</dbReference>
<accession>A0ABD5RHI4</accession>
<reference evidence="2 3" key="1">
    <citation type="journal article" date="2019" name="Int. J. Syst. Evol. Microbiol.">
        <title>The Global Catalogue of Microorganisms (GCM) 10K type strain sequencing project: providing services to taxonomists for standard genome sequencing and annotation.</title>
        <authorList>
            <consortium name="The Broad Institute Genomics Platform"/>
            <consortium name="The Broad Institute Genome Sequencing Center for Infectious Disease"/>
            <person name="Wu L."/>
            <person name="Ma J."/>
        </authorList>
    </citation>
    <scope>NUCLEOTIDE SEQUENCE [LARGE SCALE GENOMIC DNA]</scope>
    <source>
        <strain evidence="2 3">CGMCC 1.12543</strain>
    </source>
</reference>